<gene>
    <name evidence="1" type="ORF">ETAA8_66690</name>
</gene>
<protein>
    <submittedName>
        <fullName evidence="1">Uncharacterized protein</fullName>
    </submittedName>
</protein>
<accession>A0A517YMQ8</accession>
<dbReference type="KEGG" id="aagg:ETAA8_66690"/>
<dbReference type="Proteomes" id="UP000315017">
    <property type="component" value="Chromosome"/>
</dbReference>
<reference evidence="1 2" key="1">
    <citation type="submission" date="2019-02" db="EMBL/GenBank/DDBJ databases">
        <title>Deep-cultivation of Planctomycetes and their phenomic and genomic characterization uncovers novel biology.</title>
        <authorList>
            <person name="Wiegand S."/>
            <person name="Jogler M."/>
            <person name="Boedeker C."/>
            <person name="Pinto D."/>
            <person name="Vollmers J."/>
            <person name="Rivas-Marin E."/>
            <person name="Kohn T."/>
            <person name="Peeters S.H."/>
            <person name="Heuer A."/>
            <person name="Rast P."/>
            <person name="Oberbeckmann S."/>
            <person name="Bunk B."/>
            <person name="Jeske O."/>
            <person name="Meyerdierks A."/>
            <person name="Storesund J.E."/>
            <person name="Kallscheuer N."/>
            <person name="Luecker S."/>
            <person name="Lage O.M."/>
            <person name="Pohl T."/>
            <person name="Merkel B.J."/>
            <person name="Hornburger P."/>
            <person name="Mueller R.-W."/>
            <person name="Bruemmer F."/>
            <person name="Labrenz M."/>
            <person name="Spormann A.M."/>
            <person name="Op den Camp H."/>
            <person name="Overmann J."/>
            <person name="Amann R."/>
            <person name="Jetten M.S.M."/>
            <person name="Mascher T."/>
            <person name="Medema M.H."/>
            <person name="Devos D.P."/>
            <person name="Kaster A.-K."/>
            <person name="Ovreas L."/>
            <person name="Rohde M."/>
            <person name="Galperin M.Y."/>
            <person name="Jogler C."/>
        </authorList>
    </citation>
    <scope>NUCLEOTIDE SEQUENCE [LARGE SCALE GENOMIC DNA]</scope>
    <source>
        <strain evidence="1 2">ETA_A8</strain>
    </source>
</reference>
<sequence length="215" mass="24913">MNYLAHGRLFIHDPYYLAGTAAPDWLSVIDRRMRLRSKTVVHHIDSADPIRSSFARGVMQHHADDDWFHQQRAFVELSLQFTLQIRDLLEPDDGFRPSFVGHILVELLIDSCLDEDDPQLLPSYYAAIQQIDCELVSLHINSLATKQSDLLTKFLPRFQAEHFLADYKHDDRLLHRLNQVMRRATLPALPDSFLSLLPSARRQVRERLPDLLPPS</sequence>
<proteinExistence type="predicted"/>
<dbReference type="AlphaFoldDB" id="A0A517YMQ8"/>
<dbReference type="RefSeq" id="WP_145098758.1">
    <property type="nucleotide sequence ID" value="NZ_CP036274.1"/>
</dbReference>
<organism evidence="1 2">
    <name type="scientific">Anatilimnocola aggregata</name>
    <dbReference type="NCBI Taxonomy" id="2528021"/>
    <lineage>
        <taxon>Bacteria</taxon>
        <taxon>Pseudomonadati</taxon>
        <taxon>Planctomycetota</taxon>
        <taxon>Planctomycetia</taxon>
        <taxon>Pirellulales</taxon>
        <taxon>Pirellulaceae</taxon>
        <taxon>Anatilimnocola</taxon>
    </lineage>
</organism>
<evidence type="ECO:0000313" key="1">
    <source>
        <dbReference type="EMBL" id="QDU31510.1"/>
    </source>
</evidence>
<dbReference type="OrthoDB" id="269293at2"/>
<name>A0A517YMQ8_9BACT</name>
<dbReference type="EMBL" id="CP036274">
    <property type="protein sequence ID" value="QDU31510.1"/>
    <property type="molecule type" value="Genomic_DNA"/>
</dbReference>
<keyword evidence="2" id="KW-1185">Reference proteome</keyword>
<evidence type="ECO:0000313" key="2">
    <source>
        <dbReference type="Proteomes" id="UP000315017"/>
    </source>
</evidence>